<comment type="caution">
    <text evidence="2">The sequence shown here is derived from an EMBL/GenBank/DDBJ whole genome shotgun (WGS) entry which is preliminary data.</text>
</comment>
<reference evidence="2 3" key="1">
    <citation type="journal article" date="2020" name="Nature">
        <title>Bacterial chemolithoautotrophy via manganese oxidation.</title>
        <authorList>
            <person name="Yu H."/>
            <person name="Leadbetter J.R."/>
        </authorList>
    </citation>
    <scope>NUCLEOTIDE SEQUENCE [LARGE SCALE GENOMIC DNA]</scope>
    <source>
        <strain evidence="2 3">RBP-1</strain>
    </source>
</reference>
<keyword evidence="1" id="KW-0812">Transmembrane</keyword>
<name>A0A7X6I8Q9_9BURK</name>
<proteinExistence type="predicted"/>
<evidence type="ECO:0000313" key="3">
    <source>
        <dbReference type="Proteomes" id="UP000521868"/>
    </source>
</evidence>
<organism evidence="2 3">
    <name type="scientific">Ramlibacter lithotrophicus</name>
    <dbReference type="NCBI Taxonomy" id="2606681"/>
    <lineage>
        <taxon>Bacteria</taxon>
        <taxon>Pseudomonadati</taxon>
        <taxon>Pseudomonadota</taxon>
        <taxon>Betaproteobacteria</taxon>
        <taxon>Burkholderiales</taxon>
        <taxon>Comamonadaceae</taxon>
        <taxon>Ramlibacter</taxon>
    </lineage>
</organism>
<protein>
    <recommendedName>
        <fullName evidence="4">TIGR02588 family protein</fullName>
    </recommendedName>
</protein>
<keyword evidence="1" id="KW-0472">Membrane</keyword>
<evidence type="ECO:0000313" key="2">
    <source>
        <dbReference type="EMBL" id="NKE68559.1"/>
    </source>
</evidence>
<keyword evidence="1" id="KW-1133">Transmembrane helix</keyword>
<dbReference type="Proteomes" id="UP000521868">
    <property type="component" value="Unassembled WGS sequence"/>
</dbReference>
<keyword evidence="3" id="KW-1185">Reference proteome</keyword>
<sequence length="143" mass="15796">MADTQHEQQRARPQAGSPEAAPPFWEWVAAGAGLLLVLASVGVLAYYAWTGRADLPQPEVQVVAIERQPAGWLVAVRIHNRAQATAAALRLTGQLRQGPDVVEERGLELQYLPGGSSREGGVFFSRDPRLHRLEWAFESYERP</sequence>
<dbReference type="AlphaFoldDB" id="A0A7X6I8Q9"/>
<dbReference type="EMBL" id="VTOX01000011">
    <property type="protein sequence ID" value="NKE68559.1"/>
    <property type="molecule type" value="Genomic_DNA"/>
</dbReference>
<dbReference type="RefSeq" id="WP_168109688.1">
    <property type="nucleotide sequence ID" value="NZ_VTOX01000011.1"/>
</dbReference>
<gene>
    <name evidence="2" type="ORF">RAMLITH_22320</name>
</gene>
<evidence type="ECO:0000256" key="1">
    <source>
        <dbReference type="SAM" id="Phobius"/>
    </source>
</evidence>
<accession>A0A7X6I8Q9</accession>
<evidence type="ECO:0008006" key="4">
    <source>
        <dbReference type="Google" id="ProtNLM"/>
    </source>
</evidence>
<feature type="transmembrane region" description="Helical" evidence="1">
    <location>
        <begin position="27"/>
        <end position="49"/>
    </location>
</feature>